<reference evidence="1" key="1">
    <citation type="submission" date="2021-06" db="EMBL/GenBank/DDBJ databases">
        <authorList>
            <person name="Kallberg Y."/>
            <person name="Tangrot J."/>
            <person name="Rosling A."/>
        </authorList>
    </citation>
    <scope>NUCLEOTIDE SEQUENCE</scope>
    <source>
        <strain evidence="1">AZ414A</strain>
    </source>
</reference>
<name>A0A9N9AA30_9GLOM</name>
<dbReference type="AlphaFoldDB" id="A0A9N9AA30"/>
<sequence>MTTLGQQLFGSYFSYRKVNTDEKREEEVKKIQNIQEVERRTPYIPPEIIKMILNCLKDDKKTLAACSLVNRTFYLHTIPILYNTISFTFPFTFTSFANVTHYHRTTECFSFIRHLDFSSFSTCGLQKSSATIQNVVTPDILINILLSCQELETFSISETLESTITFDVLKTLFINCKNLKTLDFCGCSSKQFVISEINTIIPILSHTPNLTHLDFGGCSISDITLNFLSTETNIPKTLKHLLLANCKNISSESIAKFASQCHKLETLNLYSKRNISSTINEYDLITILSSPCAKKLQNLDIGASQVTPRVLLAIQQNCSSLVNLGIAKAPIQSLNHITEFLTNMTNLQYIDLTSIPCFNVLNIYSLINSLNKNQQNQIHTIELNESLLKKLTNINDCWRKIEENYTRRLYYSRMTQKQRPDLVHPRKLDIADCGPERISKIFQYYSYGV</sequence>
<evidence type="ECO:0000313" key="1">
    <source>
        <dbReference type="EMBL" id="CAG8521560.1"/>
    </source>
</evidence>
<proteinExistence type="predicted"/>
<dbReference type="Proteomes" id="UP000789706">
    <property type="component" value="Unassembled WGS sequence"/>
</dbReference>
<organism evidence="1 2">
    <name type="scientific">Diversispora eburnea</name>
    <dbReference type="NCBI Taxonomy" id="1213867"/>
    <lineage>
        <taxon>Eukaryota</taxon>
        <taxon>Fungi</taxon>
        <taxon>Fungi incertae sedis</taxon>
        <taxon>Mucoromycota</taxon>
        <taxon>Glomeromycotina</taxon>
        <taxon>Glomeromycetes</taxon>
        <taxon>Diversisporales</taxon>
        <taxon>Diversisporaceae</taxon>
        <taxon>Diversispora</taxon>
    </lineage>
</organism>
<dbReference type="InterPro" id="IPR032675">
    <property type="entry name" value="LRR_dom_sf"/>
</dbReference>
<dbReference type="SUPFAM" id="SSF52047">
    <property type="entry name" value="RNI-like"/>
    <property type="match status" value="1"/>
</dbReference>
<protein>
    <submittedName>
        <fullName evidence="1">3561_t:CDS:1</fullName>
    </submittedName>
</protein>
<evidence type="ECO:0000313" key="2">
    <source>
        <dbReference type="Proteomes" id="UP000789706"/>
    </source>
</evidence>
<keyword evidence="2" id="KW-1185">Reference proteome</keyword>
<dbReference type="SMART" id="SM00367">
    <property type="entry name" value="LRR_CC"/>
    <property type="match status" value="5"/>
</dbReference>
<comment type="caution">
    <text evidence="1">The sequence shown here is derived from an EMBL/GenBank/DDBJ whole genome shotgun (WGS) entry which is preliminary data.</text>
</comment>
<dbReference type="OrthoDB" id="9994419at2759"/>
<dbReference type="GO" id="GO:0019005">
    <property type="term" value="C:SCF ubiquitin ligase complex"/>
    <property type="evidence" value="ECO:0007669"/>
    <property type="project" value="TreeGrafter"/>
</dbReference>
<accession>A0A9N9AA30</accession>
<dbReference type="PANTHER" id="PTHR13318">
    <property type="entry name" value="PARTNER OF PAIRED, ISOFORM B-RELATED"/>
    <property type="match status" value="1"/>
</dbReference>
<dbReference type="EMBL" id="CAJVPK010000521">
    <property type="protein sequence ID" value="CAG8521560.1"/>
    <property type="molecule type" value="Genomic_DNA"/>
</dbReference>
<dbReference type="InterPro" id="IPR006553">
    <property type="entry name" value="Leu-rich_rpt_Cys-con_subtyp"/>
</dbReference>
<dbReference type="Gene3D" id="3.80.10.10">
    <property type="entry name" value="Ribonuclease Inhibitor"/>
    <property type="match status" value="2"/>
</dbReference>
<dbReference type="GO" id="GO:0031146">
    <property type="term" value="P:SCF-dependent proteasomal ubiquitin-dependent protein catabolic process"/>
    <property type="evidence" value="ECO:0007669"/>
    <property type="project" value="TreeGrafter"/>
</dbReference>
<gene>
    <name evidence="1" type="ORF">DEBURN_LOCUS5688</name>
</gene>